<organism evidence="7 8">
    <name type="scientific">Candidatus Cryptobacteroides merdigallinarum</name>
    <dbReference type="NCBI Taxonomy" id="2840770"/>
    <lineage>
        <taxon>Bacteria</taxon>
        <taxon>Pseudomonadati</taxon>
        <taxon>Bacteroidota</taxon>
        <taxon>Bacteroidia</taxon>
        <taxon>Bacteroidales</taxon>
        <taxon>Candidatus Cryptobacteroides</taxon>
    </lineage>
</organism>
<keyword evidence="5" id="KW-0963">Cytoplasm</keyword>
<evidence type="ECO:0000256" key="2">
    <source>
        <dbReference type="ARBA" id="ARBA00011062"/>
    </source>
</evidence>
<feature type="binding site" evidence="5">
    <location>
        <position position="39"/>
    </location>
    <ligand>
        <name>a divalent metal cation</name>
        <dbReference type="ChEBI" id="CHEBI:60240"/>
    </ligand>
</feature>
<reference evidence="7" key="1">
    <citation type="submission" date="2020-10" db="EMBL/GenBank/DDBJ databases">
        <authorList>
            <person name="Gilroy R."/>
        </authorList>
    </citation>
    <scope>NUCLEOTIDE SEQUENCE</scope>
    <source>
        <strain evidence="7">20514</strain>
    </source>
</reference>
<comment type="catalytic activity">
    <reaction evidence="1 5">
        <text>a ribonucleoside 5'-phosphate + H2O = a ribonucleoside + phosphate</text>
        <dbReference type="Rhea" id="RHEA:12484"/>
        <dbReference type="ChEBI" id="CHEBI:15377"/>
        <dbReference type="ChEBI" id="CHEBI:18254"/>
        <dbReference type="ChEBI" id="CHEBI:43474"/>
        <dbReference type="ChEBI" id="CHEBI:58043"/>
        <dbReference type="EC" id="3.1.3.5"/>
    </reaction>
</comment>
<dbReference type="SUPFAM" id="SSF64167">
    <property type="entry name" value="SurE-like"/>
    <property type="match status" value="1"/>
</dbReference>
<dbReference type="InterPro" id="IPR036523">
    <property type="entry name" value="SurE-like_sf"/>
</dbReference>
<dbReference type="InterPro" id="IPR030048">
    <property type="entry name" value="SurE"/>
</dbReference>
<evidence type="ECO:0000256" key="3">
    <source>
        <dbReference type="ARBA" id="ARBA00022723"/>
    </source>
</evidence>
<evidence type="ECO:0000259" key="6">
    <source>
        <dbReference type="Pfam" id="PF01975"/>
    </source>
</evidence>
<dbReference type="Proteomes" id="UP000810252">
    <property type="component" value="Unassembled WGS sequence"/>
</dbReference>
<comment type="subcellular location">
    <subcellularLocation>
        <location evidence="5">Cytoplasm</location>
    </subcellularLocation>
</comment>
<comment type="function">
    <text evidence="5">Nucleotidase that shows phosphatase activity on nucleoside 5'-monophosphates.</text>
</comment>
<reference evidence="7" key="2">
    <citation type="journal article" date="2021" name="PeerJ">
        <title>Extensive microbial diversity within the chicken gut microbiome revealed by metagenomics and culture.</title>
        <authorList>
            <person name="Gilroy R."/>
            <person name="Ravi A."/>
            <person name="Getino M."/>
            <person name="Pursley I."/>
            <person name="Horton D.L."/>
            <person name="Alikhan N.F."/>
            <person name="Baker D."/>
            <person name="Gharbi K."/>
            <person name="Hall N."/>
            <person name="Watson M."/>
            <person name="Adriaenssens E.M."/>
            <person name="Foster-Nyarko E."/>
            <person name="Jarju S."/>
            <person name="Secka A."/>
            <person name="Antonio M."/>
            <person name="Oren A."/>
            <person name="Chaudhuri R.R."/>
            <person name="La Ragione R."/>
            <person name="Hildebrand F."/>
            <person name="Pallen M.J."/>
        </authorList>
    </citation>
    <scope>NUCLEOTIDE SEQUENCE</scope>
    <source>
        <strain evidence="7">20514</strain>
    </source>
</reference>
<evidence type="ECO:0000313" key="7">
    <source>
        <dbReference type="EMBL" id="MBO8448481.1"/>
    </source>
</evidence>
<dbReference type="GO" id="GO:0000166">
    <property type="term" value="F:nucleotide binding"/>
    <property type="evidence" value="ECO:0007669"/>
    <property type="project" value="UniProtKB-KW"/>
</dbReference>
<proteinExistence type="inferred from homology"/>
<evidence type="ECO:0000256" key="4">
    <source>
        <dbReference type="ARBA" id="ARBA00022801"/>
    </source>
</evidence>
<accession>A0A9D9EL06</accession>
<evidence type="ECO:0000256" key="5">
    <source>
        <dbReference type="HAMAP-Rule" id="MF_00060"/>
    </source>
</evidence>
<dbReference type="Gene3D" id="3.40.1210.10">
    <property type="entry name" value="Survival protein SurE-like phosphatase/nucleotidase"/>
    <property type="match status" value="1"/>
</dbReference>
<dbReference type="PANTHER" id="PTHR30457:SF0">
    <property type="entry name" value="PHOSPHATASE, PUTATIVE (AFU_ORTHOLOGUE AFUA_4G01070)-RELATED"/>
    <property type="match status" value="1"/>
</dbReference>
<evidence type="ECO:0000256" key="1">
    <source>
        <dbReference type="ARBA" id="ARBA00000815"/>
    </source>
</evidence>
<dbReference type="GO" id="GO:0046872">
    <property type="term" value="F:metal ion binding"/>
    <property type="evidence" value="ECO:0007669"/>
    <property type="project" value="UniProtKB-UniRule"/>
</dbReference>
<dbReference type="NCBIfam" id="TIGR00087">
    <property type="entry name" value="surE"/>
    <property type="match status" value="1"/>
</dbReference>
<dbReference type="HAMAP" id="MF_00060">
    <property type="entry name" value="SurE"/>
    <property type="match status" value="1"/>
</dbReference>
<protein>
    <recommendedName>
        <fullName evidence="5">5'-nucleotidase SurE</fullName>
        <ecNumber evidence="5">3.1.3.5</ecNumber>
    </recommendedName>
    <alternativeName>
        <fullName evidence="5">Nucleoside 5'-monophosphate phosphohydrolase</fullName>
    </alternativeName>
</protein>
<dbReference type="EMBL" id="JADIMQ010000062">
    <property type="protein sequence ID" value="MBO8448481.1"/>
    <property type="molecule type" value="Genomic_DNA"/>
</dbReference>
<dbReference type="AlphaFoldDB" id="A0A9D9EL06"/>
<keyword evidence="3 5" id="KW-0479">Metal-binding</keyword>
<keyword evidence="5" id="KW-0547">Nucleotide-binding</keyword>
<comment type="similarity">
    <text evidence="2 5">Belongs to the SurE nucleotidase family.</text>
</comment>
<dbReference type="EC" id="3.1.3.5" evidence="5"/>
<dbReference type="InterPro" id="IPR002828">
    <property type="entry name" value="SurE-like_Pase/nucleotidase"/>
</dbReference>
<dbReference type="PANTHER" id="PTHR30457">
    <property type="entry name" value="5'-NUCLEOTIDASE SURE"/>
    <property type="match status" value="1"/>
</dbReference>
<feature type="binding site" evidence="5">
    <location>
        <position position="9"/>
    </location>
    <ligand>
        <name>a divalent metal cation</name>
        <dbReference type="ChEBI" id="CHEBI:60240"/>
    </ligand>
</feature>
<feature type="domain" description="Survival protein SurE-like phosphatase/nucleotidase" evidence="6">
    <location>
        <begin position="3"/>
        <end position="190"/>
    </location>
</feature>
<sequence>MDILLTNDDGYRAKGIQVLAEIMKEFGNVTVIAPKQHQSGMSMAISMNRRPLAYRKTGQSEGISWAYLDATPASCVKFALNNIFTGKKPDVVVSGINHGSNAATAACYSGTLGAVAEAALNGIPGIGVSLDTNDADADFSSVEKYFPGIFRKLAGIRPAGYGIYYNINFPGSEAEEIKGTRVASQGMGKWIKEFLPWNAETLQRLGIPPETAGQAVEEAGPGEELYIMTGEFTDDERNPEDADHRLNKKGYITVVPHRIDCTDYAECERLIKAGIEVTF</sequence>
<feature type="binding site" evidence="5">
    <location>
        <position position="97"/>
    </location>
    <ligand>
        <name>a divalent metal cation</name>
        <dbReference type="ChEBI" id="CHEBI:60240"/>
    </ligand>
</feature>
<feature type="binding site" evidence="5">
    <location>
        <position position="8"/>
    </location>
    <ligand>
        <name>a divalent metal cation</name>
        <dbReference type="ChEBI" id="CHEBI:60240"/>
    </ligand>
</feature>
<gene>
    <name evidence="5 7" type="primary">surE</name>
    <name evidence="7" type="ORF">IAC29_04330</name>
</gene>
<dbReference type="GO" id="GO:0005737">
    <property type="term" value="C:cytoplasm"/>
    <property type="evidence" value="ECO:0007669"/>
    <property type="project" value="UniProtKB-SubCell"/>
</dbReference>
<comment type="caution">
    <text evidence="7">The sequence shown here is derived from an EMBL/GenBank/DDBJ whole genome shotgun (WGS) entry which is preliminary data.</text>
</comment>
<dbReference type="GO" id="GO:0008253">
    <property type="term" value="F:5'-nucleotidase activity"/>
    <property type="evidence" value="ECO:0007669"/>
    <property type="project" value="UniProtKB-UniRule"/>
</dbReference>
<keyword evidence="4 5" id="KW-0378">Hydrolase</keyword>
<name>A0A9D9EL06_9BACT</name>
<evidence type="ECO:0000313" key="8">
    <source>
        <dbReference type="Proteomes" id="UP000810252"/>
    </source>
</evidence>
<comment type="cofactor">
    <cofactor evidence="5">
        <name>a divalent metal cation</name>
        <dbReference type="ChEBI" id="CHEBI:60240"/>
    </cofactor>
    <text evidence="5">Binds 1 divalent metal cation per subunit.</text>
</comment>
<dbReference type="Pfam" id="PF01975">
    <property type="entry name" value="SurE"/>
    <property type="match status" value="1"/>
</dbReference>